<feature type="domain" description="C2H2-type" evidence="6">
    <location>
        <begin position="26"/>
        <end position="54"/>
    </location>
</feature>
<evidence type="ECO:0000256" key="2">
    <source>
        <dbReference type="ARBA" id="ARBA00022737"/>
    </source>
</evidence>
<dbReference type="PROSITE" id="PS50157">
    <property type="entry name" value="ZINC_FINGER_C2H2_2"/>
    <property type="match status" value="6"/>
</dbReference>
<evidence type="ECO:0000256" key="5">
    <source>
        <dbReference type="PROSITE-ProRule" id="PRU00042"/>
    </source>
</evidence>
<feature type="domain" description="C2H2-type" evidence="6">
    <location>
        <begin position="162"/>
        <end position="189"/>
    </location>
</feature>
<dbReference type="AlphaFoldDB" id="A0A921ZLM5"/>
<name>A0A921ZLM5_MANSE</name>
<reference evidence="7" key="1">
    <citation type="journal article" date="2016" name="Insect Biochem. Mol. Biol.">
        <title>Multifaceted biological insights from a draft genome sequence of the tobacco hornworm moth, Manduca sexta.</title>
        <authorList>
            <person name="Kanost M.R."/>
            <person name="Arrese E.L."/>
            <person name="Cao X."/>
            <person name="Chen Y.R."/>
            <person name="Chellapilla S."/>
            <person name="Goldsmith M.R."/>
            <person name="Grosse-Wilde E."/>
            <person name="Heckel D.G."/>
            <person name="Herndon N."/>
            <person name="Jiang H."/>
            <person name="Papanicolaou A."/>
            <person name="Qu J."/>
            <person name="Soulages J.L."/>
            <person name="Vogel H."/>
            <person name="Walters J."/>
            <person name="Waterhouse R.M."/>
            <person name="Ahn S.J."/>
            <person name="Almeida F.C."/>
            <person name="An C."/>
            <person name="Aqrawi P."/>
            <person name="Bretschneider A."/>
            <person name="Bryant W.B."/>
            <person name="Bucks S."/>
            <person name="Chao H."/>
            <person name="Chevignon G."/>
            <person name="Christen J.M."/>
            <person name="Clarke D.F."/>
            <person name="Dittmer N.T."/>
            <person name="Ferguson L.C.F."/>
            <person name="Garavelou S."/>
            <person name="Gordon K.H.J."/>
            <person name="Gunaratna R.T."/>
            <person name="Han Y."/>
            <person name="Hauser F."/>
            <person name="He Y."/>
            <person name="Heidel-Fischer H."/>
            <person name="Hirsh A."/>
            <person name="Hu Y."/>
            <person name="Jiang H."/>
            <person name="Kalra D."/>
            <person name="Klinner C."/>
            <person name="Konig C."/>
            <person name="Kovar C."/>
            <person name="Kroll A.R."/>
            <person name="Kuwar S.S."/>
            <person name="Lee S.L."/>
            <person name="Lehman R."/>
            <person name="Li K."/>
            <person name="Li Z."/>
            <person name="Liang H."/>
            <person name="Lovelace S."/>
            <person name="Lu Z."/>
            <person name="Mansfield J.H."/>
            <person name="McCulloch K.J."/>
            <person name="Mathew T."/>
            <person name="Morton B."/>
            <person name="Muzny D.M."/>
            <person name="Neunemann D."/>
            <person name="Ongeri F."/>
            <person name="Pauchet Y."/>
            <person name="Pu L.L."/>
            <person name="Pyrousis I."/>
            <person name="Rao X.J."/>
            <person name="Redding A."/>
            <person name="Roesel C."/>
            <person name="Sanchez-Gracia A."/>
            <person name="Schaack S."/>
            <person name="Shukla A."/>
            <person name="Tetreau G."/>
            <person name="Wang Y."/>
            <person name="Xiong G.H."/>
            <person name="Traut W."/>
            <person name="Walsh T.K."/>
            <person name="Worley K.C."/>
            <person name="Wu D."/>
            <person name="Wu W."/>
            <person name="Wu Y.Q."/>
            <person name="Zhang X."/>
            <person name="Zou Z."/>
            <person name="Zucker H."/>
            <person name="Briscoe A.D."/>
            <person name="Burmester T."/>
            <person name="Clem R.J."/>
            <person name="Feyereisen R."/>
            <person name="Grimmelikhuijzen C.J.P."/>
            <person name="Hamodrakas S.J."/>
            <person name="Hansson B.S."/>
            <person name="Huguet E."/>
            <person name="Jermiin L.S."/>
            <person name="Lan Q."/>
            <person name="Lehman H.K."/>
            <person name="Lorenzen M."/>
            <person name="Merzendorfer H."/>
            <person name="Michalopoulos I."/>
            <person name="Morton D.B."/>
            <person name="Muthukrishnan S."/>
            <person name="Oakeshott J.G."/>
            <person name="Palmer W."/>
            <person name="Park Y."/>
            <person name="Passarelli A.L."/>
            <person name="Rozas J."/>
            <person name="Schwartz L.M."/>
            <person name="Smith W."/>
            <person name="Southgate A."/>
            <person name="Vilcinskas A."/>
            <person name="Vogt R."/>
            <person name="Wang P."/>
            <person name="Werren J."/>
            <person name="Yu X.Q."/>
            <person name="Zhou J.J."/>
            <person name="Brown S.J."/>
            <person name="Scherer S.E."/>
            <person name="Richards S."/>
            <person name="Blissard G.W."/>
        </authorList>
    </citation>
    <scope>NUCLEOTIDE SEQUENCE</scope>
</reference>
<dbReference type="EMBL" id="JH668662">
    <property type="protein sequence ID" value="KAG6460258.1"/>
    <property type="molecule type" value="Genomic_DNA"/>
</dbReference>
<evidence type="ECO:0000313" key="7">
    <source>
        <dbReference type="EMBL" id="KAG6460258.1"/>
    </source>
</evidence>
<dbReference type="GO" id="GO:0005634">
    <property type="term" value="C:nucleus"/>
    <property type="evidence" value="ECO:0007669"/>
    <property type="project" value="TreeGrafter"/>
</dbReference>
<dbReference type="Proteomes" id="UP000791440">
    <property type="component" value="Unassembled WGS sequence"/>
</dbReference>
<keyword evidence="3 5" id="KW-0863">Zinc-finger</keyword>
<dbReference type="PROSITE" id="PS00028">
    <property type="entry name" value="ZINC_FINGER_C2H2_1"/>
    <property type="match status" value="5"/>
</dbReference>
<feature type="domain" description="C2H2-type" evidence="6">
    <location>
        <begin position="80"/>
        <end position="107"/>
    </location>
</feature>
<comment type="caution">
    <text evidence="7">The sequence shown here is derived from an EMBL/GenBank/DDBJ whole genome shotgun (WGS) entry which is preliminary data.</text>
</comment>
<evidence type="ECO:0000313" key="8">
    <source>
        <dbReference type="Proteomes" id="UP000791440"/>
    </source>
</evidence>
<feature type="domain" description="C2H2-type" evidence="6">
    <location>
        <begin position="218"/>
        <end position="245"/>
    </location>
</feature>
<keyword evidence="4" id="KW-0862">Zinc</keyword>
<dbReference type="InterPro" id="IPR013087">
    <property type="entry name" value="Znf_C2H2_type"/>
</dbReference>
<dbReference type="GO" id="GO:0043565">
    <property type="term" value="F:sequence-specific DNA binding"/>
    <property type="evidence" value="ECO:0007669"/>
    <property type="project" value="TreeGrafter"/>
</dbReference>
<evidence type="ECO:0000256" key="4">
    <source>
        <dbReference type="ARBA" id="ARBA00022833"/>
    </source>
</evidence>
<keyword evidence="1" id="KW-0479">Metal-binding</keyword>
<dbReference type="SMART" id="SM00355">
    <property type="entry name" value="ZnF_C2H2"/>
    <property type="match status" value="7"/>
</dbReference>
<dbReference type="Pfam" id="PF00096">
    <property type="entry name" value="zf-C2H2"/>
    <property type="match status" value="3"/>
</dbReference>
<accession>A0A921ZLM5</accession>
<dbReference type="GO" id="GO:0008270">
    <property type="term" value="F:zinc ion binding"/>
    <property type="evidence" value="ECO:0007669"/>
    <property type="project" value="UniProtKB-KW"/>
</dbReference>
<reference evidence="7" key="2">
    <citation type="submission" date="2020-12" db="EMBL/GenBank/DDBJ databases">
        <authorList>
            <person name="Kanost M."/>
        </authorList>
    </citation>
    <scope>NUCLEOTIDE SEQUENCE</scope>
</reference>
<gene>
    <name evidence="7" type="ORF">O3G_MSEX011863</name>
</gene>
<sequence>MYLFSGRMCEDYLSFTVTENNDSKKYVCRYCNMSFAEEISLRRHLQTAHRKSNEKYTIKVRNFVEIPPDFKIRLGDMENYFCDVCSKEYPNKNSLRGHINLHHRLRKCPDCDLKFTARKLRMHQHEAHDMQLPTCGICGYKSSIQANVTLHQRRVHMNEKNVSCDQCDMKFFDRMNLARHKISHGTDRKYECAYCHKKYPRLNTLKLHEKIHTKVKDKVCSECGEGFVQKASLNYHMKKHHPEAR</sequence>
<keyword evidence="2" id="KW-0677">Repeat</keyword>
<proteinExistence type="predicted"/>
<protein>
    <recommendedName>
        <fullName evidence="6">C2H2-type domain-containing protein</fullName>
    </recommendedName>
</protein>
<evidence type="ECO:0000256" key="1">
    <source>
        <dbReference type="ARBA" id="ARBA00022723"/>
    </source>
</evidence>
<dbReference type="PANTHER" id="PTHR24408">
    <property type="entry name" value="ZINC FINGER PROTEIN"/>
    <property type="match status" value="1"/>
</dbReference>
<feature type="domain" description="C2H2-type" evidence="6">
    <location>
        <begin position="190"/>
        <end position="217"/>
    </location>
</feature>
<dbReference type="FunFam" id="3.30.160.60:FF:000100">
    <property type="entry name" value="Zinc finger 45-like"/>
    <property type="match status" value="1"/>
</dbReference>
<dbReference type="GO" id="GO:0000981">
    <property type="term" value="F:DNA-binding transcription factor activity, RNA polymerase II-specific"/>
    <property type="evidence" value="ECO:0007669"/>
    <property type="project" value="TreeGrafter"/>
</dbReference>
<keyword evidence="8" id="KW-1185">Reference proteome</keyword>
<feature type="domain" description="C2H2-type" evidence="6">
    <location>
        <begin position="133"/>
        <end position="161"/>
    </location>
</feature>
<organism evidence="7 8">
    <name type="scientific">Manduca sexta</name>
    <name type="common">Tobacco hawkmoth</name>
    <name type="synonym">Tobacco hornworm</name>
    <dbReference type="NCBI Taxonomy" id="7130"/>
    <lineage>
        <taxon>Eukaryota</taxon>
        <taxon>Metazoa</taxon>
        <taxon>Ecdysozoa</taxon>
        <taxon>Arthropoda</taxon>
        <taxon>Hexapoda</taxon>
        <taxon>Insecta</taxon>
        <taxon>Pterygota</taxon>
        <taxon>Neoptera</taxon>
        <taxon>Endopterygota</taxon>
        <taxon>Lepidoptera</taxon>
        <taxon>Glossata</taxon>
        <taxon>Ditrysia</taxon>
        <taxon>Bombycoidea</taxon>
        <taxon>Sphingidae</taxon>
        <taxon>Sphinginae</taxon>
        <taxon>Sphingini</taxon>
        <taxon>Manduca</taxon>
    </lineage>
</organism>
<dbReference type="Pfam" id="PF13894">
    <property type="entry name" value="zf-C2H2_4"/>
    <property type="match status" value="2"/>
</dbReference>
<dbReference type="PANTHER" id="PTHR24408:SF64">
    <property type="entry name" value="LINKING IMMUNITY AND METABOLISM-RELATED"/>
    <property type="match status" value="1"/>
</dbReference>
<evidence type="ECO:0000259" key="6">
    <source>
        <dbReference type="PROSITE" id="PS50157"/>
    </source>
</evidence>
<evidence type="ECO:0000256" key="3">
    <source>
        <dbReference type="ARBA" id="ARBA00022771"/>
    </source>
</evidence>